<gene>
    <name evidence="1" type="ORF">Ddye_016599</name>
</gene>
<reference evidence="1" key="1">
    <citation type="journal article" date="2023" name="Plant J.">
        <title>Genome sequences and population genomics provide insights into the demographic history, inbreeding, and mutation load of two 'living fossil' tree species of Dipteronia.</title>
        <authorList>
            <person name="Feng Y."/>
            <person name="Comes H.P."/>
            <person name="Chen J."/>
            <person name="Zhu S."/>
            <person name="Lu R."/>
            <person name="Zhang X."/>
            <person name="Li P."/>
            <person name="Qiu J."/>
            <person name="Olsen K.M."/>
            <person name="Qiu Y."/>
        </authorList>
    </citation>
    <scope>NUCLEOTIDE SEQUENCE</scope>
    <source>
        <strain evidence="1">KIB01</strain>
    </source>
</reference>
<dbReference type="EMBL" id="JANJYI010000005">
    <property type="protein sequence ID" value="KAK2649110.1"/>
    <property type="molecule type" value="Genomic_DNA"/>
</dbReference>
<sequence length="126" mass="13390">MTPLNPGRLFGHHDKRGERAGGAARIAGATVVAWICDEEIDKVDDNLVSVALAGRRAKNRKMKGGSSVSMVLLSSLQIDHFVRPLSSKDKAEEMVDANEADVPIKGGFISIDLPALSVVVVSQGLL</sequence>
<comment type="caution">
    <text evidence="1">The sequence shown here is derived from an EMBL/GenBank/DDBJ whole genome shotgun (WGS) entry which is preliminary data.</text>
</comment>
<evidence type="ECO:0000313" key="1">
    <source>
        <dbReference type="EMBL" id="KAK2649110.1"/>
    </source>
</evidence>
<dbReference type="Proteomes" id="UP001280121">
    <property type="component" value="Unassembled WGS sequence"/>
</dbReference>
<organism evidence="1 2">
    <name type="scientific">Dipteronia dyeriana</name>
    <dbReference type="NCBI Taxonomy" id="168575"/>
    <lineage>
        <taxon>Eukaryota</taxon>
        <taxon>Viridiplantae</taxon>
        <taxon>Streptophyta</taxon>
        <taxon>Embryophyta</taxon>
        <taxon>Tracheophyta</taxon>
        <taxon>Spermatophyta</taxon>
        <taxon>Magnoliopsida</taxon>
        <taxon>eudicotyledons</taxon>
        <taxon>Gunneridae</taxon>
        <taxon>Pentapetalae</taxon>
        <taxon>rosids</taxon>
        <taxon>malvids</taxon>
        <taxon>Sapindales</taxon>
        <taxon>Sapindaceae</taxon>
        <taxon>Hippocastanoideae</taxon>
        <taxon>Acereae</taxon>
        <taxon>Dipteronia</taxon>
    </lineage>
</organism>
<dbReference type="AlphaFoldDB" id="A0AAD9X0L6"/>
<accession>A0AAD9X0L6</accession>
<proteinExistence type="predicted"/>
<keyword evidence="2" id="KW-1185">Reference proteome</keyword>
<evidence type="ECO:0000313" key="2">
    <source>
        <dbReference type="Proteomes" id="UP001280121"/>
    </source>
</evidence>
<name>A0AAD9X0L6_9ROSI</name>
<protein>
    <submittedName>
        <fullName evidence="1">Uncharacterized protein</fullName>
    </submittedName>
</protein>